<dbReference type="Proteomes" id="UP001314263">
    <property type="component" value="Unassembled WGS sequence"/>
</dbReference>
<name>A0AAV1I3R6_9CHLO</name>
<keyword evidence="2" id="KW-1185">Reference proteome</keyword>
<sequence length="103" mass="11821">MSGKLAEYMLQLCRTAPERPQEGIEVMSRALAPDDTSEFLRTSSDCFQVDRGASGQDWRQDLMDLIQAEVDEHVLHYRRIIASKSKRIRVLKRQLAKTKTQLG</sequence>
<evidence type="ECO:0000313" key="1">
    <source>
        <dbReference type="EMBL" id="CAK0778812.1"/>
    </source>
</evidence>
<protein>
    <submittedName>
        <fullName evidence="1">Uncharacterized protein</fullName>
    </submittedName>
</protein>
<organism evidence="1 2">
    <name type="scientific">Coccomyxa viridis</name>
    <dbReference type="NCBI Taxonomy" id="1274662"/>
    <lineage>
        <taxon>Eukaryota</taxon>
        <taxon>Viridiplantae</taxon>
        <taxon>Chlorophyta</taxon>
        <taxon>core chlorophytes</taxon>
        <taxon>Trebouxiophyceae</taxon>
        <taxon>Trebouxiophyceae incertae sedis</taxon>
        <taxon>Coccomyxaceae</taxon>
        <taxon>Coccomyxa</taxon>
    </lineage>
</organism>
<comment type="caution">
    <text evidence="1">The sequence shown here is derived from an EMBL/GenBank/DDBJ whole genome shotgun (WGS) entry which is preliminary data.</text>
</comment>
<evidence type="ECO:0000313" key="2">
    <source>
        <dbReference type="Proteomes" id="UP001314263"/>
    </source>
</evidence>
<proteinExistence type="predicted"/>
<gene>
    <name evidence="1" type="ORF">CVIRNUC_004651</name>
</gene>
<accession>A0AAV1I3R6</accession>
<dbReference type="EMBL" id="CAUYUE010000005">
    <property type="protein sequence ID" value="CAK0778812.1"/>
    <property type="molecule type" value="Genomic_DNA"/>
</dbReference>
<reference evidence="1 2" key="1">
    <citation type="submission" date="2023-10" db="EMBL/GenBank/DDBJ databases">
        <authorList>
            <person name="Maclean D."/>
            <person name="Macfadyen A."/>
        </authorList>
    </citation>
    <scope>NUCLEOTIDE SEQUENCE [LARGE SCALE GENOMIC DNA]</scope>
</reference>
<dbReference type="AlphaFoldDB" id="A0AAV1I3R6"/>